<evidence type="ECO:0000256" key="1">
    <source>
        <dbReference type="SAM" id="MobiDB-lite"/>
    </source>
</evidence>
<evidence type="ECO:0000313" key="3">
    <source>
        <dbReference type="EMBL" id="KAF5906684.1"/>
    </source>
</evidence>
<feature type="region of interest" description="Disordered" evidence="1">
    <location>
        <begin position="1"/>
        <end position="31"/>
    </location>
</feature>
<dbReference type="SUPFAM" id="SSF56235">
    <property type="entry name" value="N-terminal nucleophile aminohydrolases (Ntn hydrolases)"/>
    <property type="match status" value="1"/>
</dbReference>
<keyword evidence="4" id="KW-1185">Reference proteome</keyword>
<gene>
    <name evidence="3" type="primary">ggt6</name>
    <name evidence="3" type="ORF">DAT39_003589</name>
</gene>
<name>A0A8J4UN80_CLAMG</name>
<proteinExistence type="predicted"/>
<dbReference type="Proteomes" id="UP000727407">
    <property type="component" value="Unassembled WGS sequence"/>
</dbReference>
<dbReference type="PANTHER" id="PTHR47278:SF1">
    <property type="entry name" value="GLUTATHIONE HYDROLASE 6"/>
    <property type="match status" value="1"/>
</dbReference>
<feature type="non-terminal residue" evidence="3">
    <location>
        <position position="1"/>
    </location>
</feature>
<dbReference type="AlphaFoldDB" id="A0A8J4UN80"/>
<evidence type="ECO:0000256" key="2">
    <source>
        <dbReference type="SAM" id="Phobius"/>
    </source>
</evidence>
<comment type="caution">
    <text evidence="3">The sequence shown here is derived from an EMBL/GenBank/DDBJ whole genome shotgun (WGS) entry which is preliminary data.</text>
</comment>
<evidence type="ECO:0000313" key="4">
    <source>
        <dbReference type="Proteomes" id="UP000727407"/>
    </source>
</evidence>
<accession>A0A8J4UN80</accession>
<dbReference type="PANTHER" id="PTHR47278">
    <property type="entry name" value="GLUTATHIONE HYDROLASE 6"/>
    <property type="match status" value="1"/>
</dbReference>
<feature type="region of interest" description="Disordered" evidence="1">
    <location>
        <begin position="98"/>
        <end position="119"/>
    </location>
</feature>
<keyword evidence="2" id="KW-1133">Transmembrane helix</keyword>
<dbReference type="EMBL" id="QNUK01000030">
    <property type="protein sequence ID" value="KAF5906684.1"/>
    <property type="molecule type" value="Genomic_DNA"/>
</dbReference>
<dbReference type="Pfam" id="PF01019">
    <property type="entry name" value="G_glu_transpept"/>
    <property type="match status" value="1"/>
</dbReference>
<dbReference type="GO" id="GO:0070062">
    <property type="term" value="C:extracellular exosome"/>
    <property type="evidence" value="ECO:0007669"/>
    <property type="project" value="TreeGrafter"/>
</dbReference>
<dbReference type="InterPro" id="IPR029055">
    <property type="entry name" value="Ntn_hydrolases_N"/>
</dbReference>
<protein>
    <submittedName>
        <fullName evidence="3">Gamma-glutamyltransferase 6</fullName>
    </submittedName>
</protein>
<dbReference type="OrthoDB" id="1081007at2759"/>
<sequence length="175" mass="19441">MVQGEVRYTKVSTDVHEETEPEPNEDSDEEGQVTVYFKLPGDRLQGKTLKRLTCFRMSAALVLLGIVLVFVLLQWYKWWPDTEGFPDVGTSIKNISQEHDEHHHHTIDEDDEHEGADDPHYHEHTALYHHAVVLTASANCSSIGKALLQEGGNVVDAAIASLLCLGVVHPHTAGV</sequence>
<feature type="transmembrane region" description="Helical" evidence="2">
    <location>
        <begin position="53"/>
        <end position="76"/>
    </location>
</feature>
<organism evidence="3 4">
    <name type="scientific">Clarias magur</name>
    <name type="common">Asian catfish</name>
    <name type="synonym">Macropteronotus magur</name>
    <dbReference type="NCBI Taxonomy" id="1594786"/>
    <lineage>
        <taxon>Eukaryota</taxon>
        <taxon>Metazoa</taxon>
        <taxon>Chordata</taxon>
        <taxon>Craniata</taxon>
        <taxon>Vertebrata</taxon>
        <taxon>Euteleostomi</taxon>
        <taxon>Actinopterygii</taxon>
        <taxon>Neopterygii</taxon>
        <taxon>Teleostei</taxon>
        <taxon>Ostariophysi</taxon>
        <taxon>Siluriformes</taxon>
        <taxon>Clariidae</taxon>
        <taxon>Clarias</taxon>
    </lineage>
</organism>
<feature type="compositionally biased region" description="Basic and acidic residues" evidence="1">
    <location>
        <begin position="98"/>
        <end position="107"/>
    </location>
</feature>
<dbReference type="InterPro" id="IPR052688">
    <property type="entry name" value="Gamma-glutamyltransfase"/>
</dbReference>
<keyword evidence="2" id="KW-0812">Transmembrane</keyword>
<keyword evidence="2" id="KW-0472">Membrane</keyword>
<feature type="compositionally biased region" description="Acidic residues" evidence="1">
    <location>
        <begin position="19"/>
        <end position="31"/>
    </location>
</feature>
<reference evidence="3" key="1">
    <citation type="submission" date="2020-07" db="EMBL/GenBank/DDBJ databases">
        <title>Clarias magur genome sequencing, assembly and annotation.</title>
        <authorList>
            <person name="Kushwaha B."/>
            <person name="Kumar R."/>
            <person name="Das P."/>
            <person name="Joshi C.G."/>
            <person name="Kumar D."/>
            <person name="Nagpure N.S."/>
            <person name="Pandey M."/>
            <person name="Agarwal S."/>
            <person name="Srivastava S."/>
            <person name="Singh M."/>
            <person name="Sahoo L."/>
            <person name="Jayasankar P."/>
            <person name="Meher P.K."/>
            <person name="Koringa P.G."/>
            <person name="Iquebal M.A."/>
            <person name="Das S.P."/>
            <person name="Bit A."/>
            <person name="Patnaik S."/>
            <person name="Patel N."/>
            <person name="Shah T.M."/>
            <person name="Hinsu A."/>
            <person name="Jena J.K."/>
        </authorList>
    </citation>
    <scope>NUCLEOTIDE SEQUENCE</scope>
    <source>
        <strain evidence="3">CIFAMagur01</strain>
        <tissue evidence="3">Testis</tissue>
    </source>
</reference>